<evidence type="ECO:0000256" key="3">
    <source>
        <dbReference type="ARBA" id="ARBA00022448"/>
    </source>
</evidence>
<keyword evidence="3" id="KW-0813">Transport</keyword>
<gene>
    <name evidence="19" type="ORF">AX660_17315</name>
</gene>
<evidence type="ECO:0000256" key="10">
    <source>
        <dbReference type="ARBA" id="ARBA00023114"/>
    </source>
</evidence>
<keyword evidence="7 15" id="KW-0732">Signal</keyword>
<keyword evidence="10" id="KW-0626">Porin</keyword>
<evidence type="ECO:0000256" key="4">
    <source>
        <dbReference type="ARBA" id="ARBA00022452"/>
    </source>
</evidence>
<feature type="domain" description="Soluble ligand binding" evidence="17">
    <location>
        <begin position="575"/>
        <end position="616"/>
    </location>
</feature>
<feature type="signal peptide" evidence="15">
    <location>
        <begin position="1"/>
        <end position="25"/>
    </location>
</feature>
<keyword evidence="9" id="KW-0406">Ion transport</keyword>
<dbReference type="GO" id="GO:0015288">
    <property type="term" value="F:porin activity"/>
    <property type="evidence" value="ECO:0007669"/>
    <property type="project" value="UniProtKB-KW"/>
</dbReference>
<organism evidence="19 20">
    <name type="scientific">Paraglaciecola hydrolytica</name>
    <dbReference type="NCBI Taxonomy" id="1799789"/>
    <lineage>
        <taxon>Bacteria</taxon>
        <taxon>Pseudomonadati</taxon>
        <taxon>Pseudomonadota</taxon>
        <taxon>Gammaproteobacteria</taxon>
        <taxon>Alteromonadales</taxon>
        <taxon>Alteromonadaceae</taxon>
        <taxon>Paraglaciecola</taxon>
    </lineage>
</organism>
<keyword evidence="12" id="KW-0564">Palmitate</keyword>
<evidence type="ECO:0000256" key="2">
    <source>
        <dbReference type="ARBA" id="ARBA00009450"/>
    </source>
</evidence>
<evidence type="ECO:0000313" key="19">
    <source>
        <dbReference type="EMBL" id="KXI28144.1"/>
    </source>
</evidence>
<evidence type="ECO:0000256" key="1">
    <source>
        <dbReference type="ARBA" id="ARBA00004571"/>
    </source>
</evidence>
<sequence>MLRHFQLSSLLLTLLFCFFSSLVWAQSAQQIEQFKKLPKAQQEQLARQYGIDLSSLEGLSSSTSFIKNDTKNNENYSSNKTFDEFGNPIVDDNKNDKTRLNNDAEQELKLYGSDLFTRSVSSFTPTSGVPVPANYLIAPGDELVIQLFGKENEKYNLEVAQDGNIVVPRLGPIAVATKSFAEAKSFLSEQIKKQIIGVEVSVTMGELSTIRVFVMGESLNPGAYNVSSLSTITHTLVVSGGVSDIASLRNIQLKRAGQLITTLDIYDLLNNGDSTNDVLLRSGDVIFIPTIKRSVSVDGQVRRPAIYELKNEDKLSDVINLAGGKLPQGYESTISIQRFVNGARVQITAKLDSLDTKIMDGDSISVPEVSAFLSDSVTLIGAVARPGDYQWKAGIRINDIIVDVQKDLLEFADLSYVLILREINRSRDIEILQTNFLDESDSDKVSNVALQPNDKIVVFSKNENEALIDTTLTDMAFSQTQLVKKEKEQWRKRIDEKLFWKSIGVSDEKIDPILSENETYALQNQPIVQLSDLEKKQIIEFKDHGFFSRKRLLVPILEKLNQQARMGSPLQILEIAGEVKVPGIYPLTKNASIKDVIVAAGGFTESTYMKKSEITRSEINSNGVAQISHISFSPSDIWQASSEELALKSKDRINVFTTPSWQQELKVTVKGEVEFPGEYSIRRGETLGDLIERVGFLTKYGDADAAVFTRETLKKQEKENLQKLAGELRKQIAAVSLRKQSGAGRIVSYDEAKKLLKDLTDVEAVGRLVIDFEGILAGSKKDDVILQDGDILYVPGKSQSVNVIGEVYVPTSHMFTAGIMLGDYVSKSGGYRSSADRERTYVIRANGSVFVPDDGGSFWFSSHKNEQLGIKPGDTIVVPLDSDNVDNMTLWANATQIIYQLAVAVAAIGSL</sequence>
<evidence type="ECO:0008006" key="21">
    <source>
        <dbReference type="Google" id="ProtNLM"/>
    </source>
</evidence>
<dbReference type="GO" id="GO:0015159">
    <property type="term" value="F:polysaccharide transmembrane transporter activity"/>
    <property type="evidence" value="ECO:0007669"/>
    <property type="project" value="InterPro"/>
</dbReference>
<feature type="domain" description="Soluble ligand binding" evidence="17">
    <location>
        <begin position="295"/>
        <end position="345"/>
    </location>
</feature>
<dbReference type="Gene3D" id="3.30.1950.10">
    <property type="entry name" value="wza like domain"/>
    <property type="match status" value="1"/>
</dbReference>
<feature type="domain" description="Soluble ligand binding" evidence="17">
    <location>
        <begin position="666"/>
        <end position="710"/>
    </location>
</feature>
<reference evidence="20" key="1">
    <citation type="submission" date="2016-02" db="EMBL/GenBank/DDBJ databases">
        <authorList>
            <person name="Schultz-Johansen M."/>
            <person name="Glaring M.A."/>
            <person name="Bech P.K."/>
            <person name="Stougaard P."/>
        </authorList>
    </citation>
    <scope>NUCLEOTIDE SEQUENCE [LARGE SCALE GENOMIC DNA]</scope>
    <source>
        <strain evidence="20">S66</strain>
    </source>
</reference>
<comment type="caution">
    <text evidence="19">The sequence shown here is derived from an EMBL/GenBank/DDBJ whole genome shotgun (WGS) entry which is preliminary data.</text>
</comment>
<accession>A0A135ZYV0</accession>
<dbReference type="OrthoDB" id="9808948at2"/>
<keyword evidence="8" id="KW-0625">Polysaccharide transport</keyword>
<keyword evidence="13" id="KW-0998">Cell outer membrane</keyword>
<evidence type="ECO:0000256" key="6">
    <source>
        <dbReference type="ARBA" id="ARBA00022692"/>
    </source>
</evidence>
<dbReference type="RefSeq" id="WP_068378168.1">
    <property type="nucleotide sequence ID" value="NZ_LSNE01000007.1"/>
</dbReference>
<comment type="similarity">
    <text evidence="2">Belongs to the BexD/CtrA/VexA family.</text>
</comment>
<keyword evidence="6" id="KW-0812">Transmembrane</keyword>
<dbReference type="GO" id="GO:0006811">
    <property type="term" value="P:monoatomic ion transport"/>
    <property type="evidence" value="ECO:0007669"/>
    <property type="project" value="UniProtKB-KW"/>
</dbReference>
<proteinExistence type="inferred from homology"/>
<evidence type="ECO:0000256" key="11">
    <source>
        <dbReference type="ARBA" id="ARBA00023136"/>
    </source>
</evidence>
<dbReference type="GO" id="GO:0046930">
    <property type="term" value="C:pore complex"/>
    <property type="evidence" value="ECO:0007669"/>
    <property type="project" value="UniProtKB-KW"/>
</dbReference>
<dbReference type="InterPro" id="IPR003715">
    <property type="entry name" value="Poly_export_N"/>
</dbReference>
<dbReference type="Proteomes" id="UP000070299">
    <property type="component" value="Unassembled WGS sequence"/>
</dbReference>
<dbReference type="PANTHER" id="PTHR33619">
    <property type="entry name" value="POLYSACCHARIDE EXPORT PROTEIN GFCE-RELATED"/>
    <property type="match status" value="1"/>
</dbReference>
<comment type="subcellular location">
    <subcellularLocation>
        <location evidence="1">Cell outer membrane</location>
        <topology evidence="1">Multi-pass membrane protein</topology>
    </subcellularLocation>
</comment>
<evidence type="ECO:0000256" key="8">
    <source>
        <dbReference type="ARBA" id="ARBA00023047"/>
    </source>
</evidence>
<evidence type="ECO:0000313" key="20">
    <source>
        <dbReference type="Proteomes" id="UP000070299"/>
    </source>
</evidence>
<dbReference type="InterPro" id="IPR049712">
    <property type="entry name" value="Poly_export"/>
</dbReference>
<dbReference type="PANTHER" id="PTHR33619:SF3">
    <property type="entry name" value="POLYSACCHARIDE EXPORT PROTEIN GFCE-RELATED"/>
    <property type="match status" value="1"/>
</dbReference>
<protein>
    <recommendedName>
        <fullName evidence="21">Polysaccharide biosynthesis protein</fullName>
    </recommendedName>
</protein>
<feature type="domain" description="Polysaccharide export protein N-terminal" evidence="16">
    <location>
        <begin position="130"/>
        <end position="204"/>
    </location>
</feature>
<evidence type="ECO:0000256" key="15">
    <source>
        <dbReference type="SAM" id="SignalP"/>
    </source>
</evidence>
<keyword evidence="4" id="KW-1134">Transmembrane beta strand</keyword>
<evidence type="ECO:0000256" key="12">
    <source>
        <dbReference type="ARBA" id="ARBA00023139"/>
    </source>
</evidence>
<feature type="chain" id="PRO_5007469192" description="Polysaccharide biosynthesis protein" evidence="15">
    <location>
        <begin position="26"/>
        <end position="911"/>
    </location>
</feature>
<dbReference type="Pfam" id="PF10531">
    <property type="entry name" value="SLBB"/>
    <property type="match status" value="3"/>
</dbReference>
<dbReference type="GO" id="GO:0009279">
    <property type="term" value="C:cell outer membrane"/>
    <property type="evidence" value="ECO:0007669"/>
    <property type="project" value="UniProtKB-SubCell"/>
</dbReference>
<dbReference type="InterPro" id="IPR054765">
    <property type="entry name" value="SLBB_dom"/>
</dbReference>
<keyword evidence="14" id="KW-0449">Lipoprotein</keyword>
<feature type="domain" description="SLBB" evidence="18">
    <location>
        <begin position="211"/>
        <end position="288"/>
    </location>
</feature>
<name>A0A135ZYV0_9ALTE</name>
<evidence type="ECO:0000256" key="9">
    <source>
        <dbReference type="ARBA" id="ARBA00023065"/>
    </source>
</evidence>
<keyword evidence="5" id="KW-0762">Sugar transport</keyword>
<dbReference type="AlphaFoldDB" id="A0A135ZYV0"/>
<evidence type="ECO:0000259" key="16">
    <source>
        <dbReference type="Pfam" id="PF02563"/>
    </source>
</evidence>
<dbReference type="InterPro" id="IPR019554">
    <property type="entry name" value="Soluble_ligand-bd"/>
</dbReference>
<evidence type="ECO:0000259" key="17">
    <source>
        <dbReference type="Pfam" id="PF10531"/>
    </source>
</evidence>
<keyword evidence="20" id="KW-1185">Reference proteome</keyword>
<keyword evidence="11" id="KW-0472">Membrane</keyword>
<evidence type="ECO:0000256" key="5">
    <source>
        <dbReference type="ARBA" id="ARBA00022597"/>
    </source>
</evidence>
<evidence type="ECO:0000259" key="18">
    <source>
        <dbReference type="Pfam" id="PF22461"/>
    </source>
</evidence>
<dbReference type="EMBL" id="LSNE01000007">
    <property type="protein sequence ID" value="KXI28144.1"/>
    <property type="molecule type" value="Genomic_DNA"/>
</dbReference>
<dbReference type="Gene3D" id="3.10.560.10">
    <property type="entry name" value="Outer membrane lipoprotein wza domain like"/>
    <property type="match status" value="6"/>
</dbReference>
<dbReference type="Pfam" id="PF22461">
    <property type="entry name" value="SLBB_2"/>
    <property type="match status" value="1"/>
</dbReference>
<evidence type="ECO:0000256" key="7">
    <source>
        <dbReference type="ARBA" id="ARBA00022729"/>
    </source>
</evidence>
<evidence type="ECO:0000256" key="14">
    <source>
        <dbReference type="ARBA" id="ARBA00023288"/>
    </source>
</evidence>
<evidence type="ECO:0000256" key="13">
    <source>
        <dbReference type="ARBA" id="ARBA00023237"/>
    </source>
</evidence>
<dbReference type="STRING" id="1799789.AX660_17315"/>
<dbReference type="Pfam" id="PF02563">
    <property type="entry name" value="Poly_export"/>
    <property type="match status" value="1"/>
</dbReference>